<accession>A0A8J4HBZ7</accession>
<proteinExistence type="predicted"/>
<feature type="domain" description="CinA C-terminal" evidence="1">
    <location>
        <begin position="12"/>
        <end position="162"/>
    </location>
</feature>
<dbReference type="Gene3D" id="3.90.950.20">
    <property type="entry name" value="CinA-like"/>
    <property type="match status" value="1"/>
</dbReference>
<comment type="caution">
    <text evidence="2">The sequence shown here is derived from an EMBL/GenBank/DDBJ whole genome shotgun (WGS) entry which is preliminary data.</text>
</comment>
<sequence>MSELAPGYDLALAGTLLDFCRARGLRLATAESCTGGLIAAALTAFPGASAVFERGFVTYSNAAKSEMLGVAPALIEAEGAVSRAVAAAMAAGALAKAHADFALSVTGIAGPEGGSAAKPVGLVWFGLAGGGRTAAHERRFNGDRAGIRAAAMSEGIALLQRFVRGED</sequence>
<name>A0A8J4HBZ7_9PROT</name>
<evidence type="ECO:0000313" key="2">
    <source>
        <dbReference type="EMBL" id="HGC42745.1"/>
    </source>
</evidence>
<dbReference type="NCBIfam" id="TIGR00199">
    <property type="entry name" value="PncC_domain"/>
    <property type="match status" value="1"/>
</dbReference>
<protein>
    <submittedName>
        <fullName evidence="2">CinA family protein</fullName>
    </submittedName>
</protein>
<reference evidence="2" key="1">
    <citation type="journal article" date="2020" name="mSystems">
        <title>Genome- and Community-Level Interaction Insights into Carbon Utilization and Element Cycling Functions of Hydrothermarchaeota in Hydrothermal Sediment.</title>
        <authorList>
            <person name="Zhou Z."/>
            <person name="Liu Y."/>
            <person name="Xu W."/>
            <person name="Pan J."/>
            <person name="Luo Z.H."/>
            <person name="Li M."/>
        </authorList>
    </citation>
    <scope>NUCLEOTIDE SEQUENCE</scope>
    <source>
        <strain evidence="2">SpSt-997</strain>
    </source>
</reference>
<gene>
    <name evidence="2" type="ORF">ENY07_05945</name>
</gene>
<evidence type="ECO:0000259" key="1">
    <source>
        <dbReference type="Pfam" id="PF02464"/>
    </source>
</evidence>
<dbReference type="InterPro" id="IPR008136">
    <property type="entry name" value="CinA_C"/>
</dbReference>
<organism evidence="2">
    <name type="scientific">Acidicaldus sp</name>
    <dbReference type="NCBI Taxonomy" id="1872105"/>
    <lineage>
        <taxon>Bacteria</taxon>
        <taxon>Pseudomonadati</taxon>
        <taxon>Pseudomonadota</taxon>
        <taxon>Alphaproteobacteria</taxon>
        <taxon>Acetobacterales</taxon>
        <taxon>Acetobacteraceae</taxon>
        <taxon>Acidicaldus</taxon>
    </lineage>
</organism>
<dbReference type="InterPro" id="IPR036653">
    <property type="entry name" value="CinA-like_C"/>
</dbReference>
<dbReference type="AlphaFoldDB" id="A0A8J4HBZ7"/>
<dbReference type="SUPFAM" id="SSF142433">
    <property type="entry name" value="CinA-like"/>
    <property type="match status" value="1"/>
</dbReference>
<dbReference type="EMBL" id="DTQM01000112">
    <property type="protein sequence ID" value="HGC42745.1"/>
    <property type="molecule type" value="Genomic_DNA"/>
</dbReference>
<dbReference type="Pfam" id="PF02464">
    <property type="entry name" value="CinA"/>
    <property type="match status" value="1"/>
</dbReference>